<dbReference type="Proteomes" id="UP000198785">
    <property type="component" value="Unassembled WGS sequence"/>
</dbReference>
<feature type="signal peptide" evidence="2">
    <location>
        <begin position="1"/>
        <end position="27"/>
    </location>
</feature>
<feature type="compositionally biased region" description="Acidic residues" evidence="1">
    <location>
        <begin position="2372"/>
        <end position="2383"/>
    </location>
</feature>
<dbReference type="NCBIfam" id="TIGR01451">
    <property type="entry name" value="B_ant_repeat"/>
    <property type="match status" value="9"/>
</dbReference>
<dbReference type="EMBL" id="FOZZ01000005">
    <property type="protein sequence ID" value="SFS80498.1"/>
    <property type="molecule type" value="Genomic_DNA"/>
</dbReference>
<feature type="chain" id="PRO_5011768447" evidence="2">
    <location>
        <begin position="28"/>
        <end position="3212"/>
    </location>
</feature>
<proteinExistence type="predicted"/>
<evidence type="ECO:0000313" key="4">
    <source>
        <dbReference type="EMBL" id="SFS80498.1"/>
    </source>
</evidence>
<dbReference type="STRING" id="683125.SAMN05660206_10588"/>
<evidence type="ECO:0000256" key="1">
    <source>
        <dbReference type="SAM" id="MobiDB-lite"/>
    </source>
</evidence>
<dbReference type="Pfam" id="PF13585">
    <property type="entry name" value="CHU_C"/>
    <property type="match status" value="1"/>
</dbReference>
<feature type="compositionally biased region" description="Polar residues" evidence="1">
    <location>
        <begin position="2257"/>
        <end position="2278"/>
    </location>
</feature>
<feature type="compositionally biased region" description="Acidic residues" evidence="1">
    <location>
        <begin position="2640"/>
        <end position="2651"/>
    </location>
</feature>
<dbReference type="InterPro" id="IPR047589">
    <property type="entry name" value="DUF11_rpt"/>
</dbReference>
<feature type="domain" description="DUF7507" evidence="3">
    <location>
        <begin position="2393"/>
        <end position="2500"/>
    </location>
</feature>
<feature type="domain" description="DUF7507" evidence="3">
    <location>
        <begin position="1976"/>
        <end position="2072"/>
    </location>
</feature>
<keyword evidence="2" id="KW-0732">Signal</keyword>
<evidence type="ECO:0000259" key="3">
    <source>
        <dbReference type="Pfam" id="PF24346"/>
    </source>
</evidence>
<feature type="compositionally biased region" description="Polar residues" evidence="1">
    <location>
        <begin position="1802"/>
        <end position="1815"/>
    </location>
</feature>
<feature type="domain" description="DUF7507" evidence="3">
    <location>
        <begin position="1830"/>
        <end position="1942"/>
    </location>
</feature>
<dbReference type="InterPro" id="IPR051172">
    <property type="entry name" value="Chlamydia_OmcB"/>
</dbReference>
<dbReference type="InterPro" id="IPR055354">
    <property type="entry name" value="DUF7507"/>
</dbReference>
<dbReference type="RefSeq" id="WP_170852624.1">
    <property type="nucleotide sequence ID" value="NZ_FOZZ01000005.1"/>
</dbReference>
<feature type="region of interest" description="Disordered" evidence="1">
    <location>
        <begin position="2891"/>
        <end position="2920"/>
    </location>
</feature>
<feature type="compositionally biased region" description="Low complexity" evidence="1">
    <location>
        <begin position="2223"/>
        <end position="2239"/>
    </location>
</feature>
<feature type="domain" description="DUF7507" evidence="3">
    <location>
        <begin position="1558"/>
        <end position="1675"/>
    </location>
</feature>
<dbReference type="NCBIfam" id="TIGR04131">
    <property type="entry name" value="Bac_Flav_CTERM"/>
    <property type="match status" value="1"/>
</dbReference>
<evidence type="ECO:0000313" key="5">
    <source>
        <dbReference type="Proteomes" id="UP000198785"/>
    </source>
</evidence>
<organism evidence="4 5">
    <name type="scientific">Sphingobacterium wenxiniae</name>
    <dbReference type="NCBI Taxonomy" id="683125"/>
    <lineage>
        <taxon>Bacteria</taxon>
        <taxon>Pseudomonadati</taxon>
        <taxon>Bacteroidota</taxon>
        <taxon>Sphingobacteriia</taxon>
        <taxon>Sphingobacteriales</taxon>
        <taxon>Sphingobacteriaceae</taxon>
        <taxon>Sphingobacterium</taxon>
    </lineage>
</organism>
<feature type="region of interest" description="Disordered" evidence="1">
    <location>
        <begin position="2360"/>
        <end position="2383"/>
    </location>
</feature>
<dbReference type="Pfam" id="PF24346">
    <property type="entry name" value="DUF7507"/>
    <property type="match status" value="10"/>
</dbReference>
<sequence>MRCNYVNYLRQAMLWLMAMFISVAVHAQSNRLNADLPVPTLEVENGPGTFRLRIAKAVHACSDGVLQITLPAGFRYAPNSMVYAEGITARGAVTVTDNVVTVPINIEAGATSSYGELAFGVETLCGVGLDGGNNLTYALTGCGISGTETKTSNTVNIRFAVLQVTVSPASTAGLIGDQRSRTITVRNVGNASVPGFVLNADYGAGLVRESSNVAAPWSYNDNVYTYAGSLAPNAAVSFNETVRINGCGNLNTTFEAFYGQHNDCEPGDQNEAEASIEIDRTIRPNMVITPKTTPVIGCLGQSYRHEWTIKNEGNGRASSIVLTINGGSGSTISAVAMTSGTVTAGPGANQYTISTLEPGAEETISFEQFYPLPSQGCINGAHVIGNTSYELSYAHAESCAVGGGTPAYTIGNTETKPALRFAISGENVGEVDIIEGQDYQASFLMSDWSIPEEGLDPDAYVEFTVELSDGLDLDPSALQLMNGGTPVNGTVTQNGNVYTFRVNPADVDFSSGNISLQFPLGLSCPLTNGDPWYTVSASLARDPNCPESINFCAETVNLYGHCGTDCPEGGMGRGRATLKRLTLGTYTNMDDVDTRAFIAGDELEISQRGTVRSGTTATTWTWGGVFGVDISGLSSLSLEAVANSGKVIVNPNDPLPITFDNLEVLDQGGHLFINLPAATGGFAGFQDGDEVVASLVIKSMTPNASTGLKEFPTVYGLHDDDADIGISDLHSCGFSYRATGYYGSTIVTVGDEASTNLANCAEGVSPVAYEVRFGVAGKNYRNALFPNETREIAAPQNVSFDVSAGLTMTGYELEILGQGVSARRDVAIAPISGGSTGNLNLANEIAALLGTATLDEGFTVRVYPKVSIDCDAGADETVKIAMSVNGIFHYNTVNYVPGNVSTAERTLTYHTDNDKLLIQPVLNNYQTTARNIEWTVEVYNSSGFRTFNNVWLAYNAPANVNITAIEVVNQAGQPTGTTITPNANGIFELGNVTPNQVAYYKIKGNFTGNDCGRGDIQIITGNQCDGYPADPATTTCRQSTPLSVSYEPVMPLLQTSVVTYPTPSRTDDTWELCEELTYVVEINNAGGQASALTVTIQVKEGMEFVVGQTQVTPAFTGNTVPAFTAIDPANIDVSSGTSAVITIPSTHISTLENAQKFHLSFTVKLDGCNFPSGQSISVTPAGRSICGQNIAGERLVIIGTDRIIIAGSPADLPIVEMTSDVSVDREQSLTDNILRGRFSTVINNVGVDQFGNTTDDNISEEYSYELQLPADWFLDYTTIQDIVPVGVMVYDPTNSDEANGRYVFKVASDVPVGGRINLSNVRIRYEGTLSTDCEQSFGDVSQRLFAEYEPQSRCSDPAICGLQKLVLVEHTTDFRLRKPSTPRGDATQIFCENGDPTLADIVINNEDQNRLEWFDSSTSITPLDPATPLVDGVTYYARKRLIDGLDCWSDALAVRVYLDGDLDITISAAGNQTQKYNNRNFDLTGTLLVAGRTTGQWEVISVVQLPGYENADVTFTTSNSNVTSVTIPNNSEVVVRWNVTNQCGTFYEDITIRSNTASLALTKSAGEVVDTNNDGRHNTGDQITYTFTIRNNGGSEVTNIVLADTLFQAPNPIVPLTVVPNSYTGSGTYANRLLPNESVQYTATYTITQANMDAAIVNNTARVNGRDLNNGAVTQRTATASRPLTPVPGLSVIKDITNIGGRNAVGQQLTYRFRVTNTGTVTMNNLRITDTKVGVNNIALSPASLPPGETATYTAPAYSLTQADLDLGYIRNQGSVTGLPANVQNGQTFTVISDTGTERDGSTISNPGAVNSDGLGTNNDDPTILDLVQNPSLTLTKAAAYTPVDGIARTNDIITYTFVVRNTGNVTLRNANIRELTFSGTGTRPTFSAPTPSEGSTAAALLPNGTLTYTATYAITQADINTGKVDNQAEVSTVAPNGYLVTKVSDNPATPAIPDDPTSVPLPQVSSLTFTKSDALTNDADNNNEVSEGDELTYTFVVTNTGNVTLTNVVITDTDLPGLGQLTYTWPIPAANGTLQPGQHVTATAKYTVTLADVNNGRIANQALVSVVTPPSSPDIPDTPSNDPDTPTPNGETVVDIPQRPSLTLVKSAGDIVDTDTDGRHSAGDEITYTFTVTNTGNVTVDGIVLTDPLFEAPNEPVTIGVVAGSYSGTGTYAGALNPGESVQYSAIYTLTQTDMDAGEVENRATVSGEDPNSNPVTDDSDTGTTPDGSTVTNPGSTDSDGDGDPGNDPTVRELIQSPSLTFTKSDALTNDADNNNEVSEDDELTYTFVVTNTGNVTLSNVAISDPLPNLGTIVYTWPDANNAGVLLPSQSVTATATYTVTLADVNNGRIVNHALVSVETPPGAPDIPDTPSDDPDTPTPDDETVVVIPQHPSLTFTKSDALTNDADNNNEVSEGDELTYTFVVTNTGNVTLSNVAISDPLPNLGTIVYTWPDGSNAGVLLPSQSVTATATYTVTLADVNNGRIVNHALVSVDTPPTAPDIPDTPSDDPDTPTPDDETVVVIPQRPSLTFTKSDALTNDADNNNEVSEGDELTYTFVVTNTGNVTLSNVAISDPLPNLGAIAYTWPDASNAGVLLPSQSVTATATYTVTLADVNNGRIVNHALVSVETPPGTPDIPDTPSDDPDTPAPDDETVITVPQYPELTLIKSASTVVDRNNDNRHSVGDEITYTFVLTNTGNVTVNELTLTDAKLGLNEVDLPQTSLVPGGTTTYTAVYRLTQEDLDVGEIINQALAKGETIHGIPVSDDSDAGTNPDGSTITTPGTEDSDDDGDPGNDPTVTELIQSAAIQVVKTAVMDERYRYVGERIEYQIEVRNIGNVTVSNILVSDDNADTPEVGTIAELRVGASEVLTAYHTITQADMDRGYVSNIANAIGKDPKGNEVEDESESGNTPEPGDPFDPACDDCTITPLPAKPIEAINDGEFAINGSTGGSTPPVFDNDLLNNIKVNPNEVILTWLDDAPEGFTLNPDGTITVESGTPRVTHTIRYRICEVRNPFNCDEATVTVVVEVAPIEAIDDSFTMPWSRGSVTTPSVLDNDRLDGKALNPADVVLTPGTPSDPGLRMNPDGTITIAPSTRPGRYEYPYTICEVLNPTNCSSAIAVIVIEAEGLFIPNVFTPNGDGTNDTFEIVGIEGYDKVGVVIINRWGNEVYRSENYDNTWNGGTLNEGTYYYIITAHKGGNSETLKGWVLIKKR</sequence>
<feature type="domain" description="DUF7507" evidence="3">
    <location>
        <begin position="2661"/>
        <end position="2765"/>
    </location>
</feature>
<feature type="region of interest" description="Disordered" evidence="1">
    <location>
        <begin position="2760"/>
        <end position="2796"/>
    </location>
</feature>
<keyword evidence="5" id="KW-1185">Reference proteome</keyword>
<feature type="compositionally biased region" description="Low complexity" evidence="1">
    <location>
        <begin position="2068"/>
        <end position="2089"/>
    </location>
</feature>
<accession>A0A1I6SUE6</accession>
<feature type="domain" description="DUF7507" evidence="3">
    <location>
        <begin position="2805"/>
        <end position="2903"/>
    </location>
</feature>
<feature type="domain" description="DUF7507" evidence="3">
    <location>
        <begin position="2527"/>
        <end position="2634"/>
    </location>
</feature>
<reference evidence="4 5" key="1">
    <citation type="submission" date="2016-10" db="EMBL/GenBank/DDBJ databases">
        <authorList>
            <person name="de Groot N.N."/>
        </authorList>
    </citation>
    <scope>NUCLEOTIDE SEQUENCE [LARGE SCALE GENOMIC DNA]</scope>
    <source>
        <strain evidence="4 5">DSM 22789</strain>
    </source>
</reference>
<feature type="domain" description="DUF7507" evidence="3">
    <location>
        <begin position="2258"/>
        <end position="2365"/>
    </location>
</feature>
<dbReference type="InterPro" id="IPR026341">
    <property type="entry name" value="T9SS_type_B"/>
</dbReference>
<feature type="region of interest" description="Disordered" evidence="1">
    <location>
        <begin position="1794"/>
        <end position="1815"/>
    </location>
</feature>
<gene>
    <name evidence="4" type="ORF">SAMN05660206_10588</name>
</gene>
<feature type="region of interest" description="Disordered" evidence="1">
    <location>
        <begin position="2068"/>
        <end position="2093"/>
    </location>
</feature>
<protein>
    <submittedName>
        <fullName evidence="4">Conserved repeat domain-containing protein/gliding motility-associated C-terminal domain-containing protein</fullName>
    </submittedName>
</protein>
<evidence type="ECO:0000256" key="2">
    <source>
        <dbReference type="SAM" id="SignalP"/>
    </source>
</evidence>
<dbReference type="PANTHER" id="PTHR34819">
    <property type="entry name" value="LARGE CYSTEINE-RICH PERIPLASMIC PROTEIN OMCB"/>
    <property type="match status" value="1"/>
</dbReference>
<feature type="domain" description="DUF7507" evidence="3">
    <location>
        <begin position="1688"/>
        <end position="1782"/>
    </location>
</feature>
<feature type="region of interest" description="Disordered" evidence="1">
    <location>
        <begin position="2627"/>
        <end position="2651"/>
    </location>
</feature>
<feature type="compositionally biased region" description="Acidic residues" evidence="1">
    <location>
        <begin position="2506"/>
        <end position="2519"/>
    </location>
</feature>
<name>A0A1I6SUE6_9SPHI</name>
<feature type="domain" description="DUF7507" evidence="3">
    <location>
        <begin position="2101"/>
        <end position="2219"/>
    </location>
</feature>
<feature type="compositionally biased region" description="Polar residues" evidence="1">
    <location>
        <begin position="2769"/>
        <end position="2778"/>
    </location>
</feature>
<dbReference type="PANTHER" id="PTHR34819:SF3">
    <property type="entry name" value="CELL SURFACE PROTEIN"/>
    <property type="match status" value="1"/>
</dbReference>
<feature type="region of interest" description="Disordered" evidence="1">
    <location>
        <begin position="2202"/>
        <end position="2280"/>
    </location>
</feature>
<feature type="region of interest" description="Disordered" evidence="1">
    <location>
        <begin position="2492"/>
        <end position="2519"/>
    </location>
</feature>